<dbReference type="EMBL" id="GBXM01094249">
    <property type="protein sequence ID" value="JAH14328.1"/>
    <property type="molecule type" value="Transcribed_RNA"/>
</dbReference>
<dbReference type="AlphaFoldDB" id="A0A0E9QE07"/>
<accession>A0A0E9QE07</accession>
<reference evidence="1" key="1">
    <citation type="submission" date="2014-11" db="EMBL/GenBank/DDBJ databases">
        <authorList>
            <person name="Amaro Gonzalez C."/>
        </authorList>
    </citation>
    <scope>NUCLEOTIDE SEQUENCE</scope>
</reference>
<organism evidence="1">
    <name type="scientific">Anguilla anguilla</name>
    <name type="common">European freshwater eel</name>
    <name type="synonym">Muraena anguilla</name>
    <dbReference type="NCBI Taxonomy" id="7936"/>
    <lineage>
        <taxon>Eukaryota</taxon>
        <taxon>Metazoa</taxon>
        <taxon>Chordata</taxon>
        <taxon>Craniata</taxon>
        <taxon>Vertebrata</taxon>
        <taxon>Euteleostomi</taxon>
        <taxon>Actinopterygii</taxon>
        <taxon>Neopterygii</taxon>
        <taxon>Teleostei</taxon>
        <taxon>Anguilliformes</taxon>
        <taxon>Anguillidae</taxon>
        <taxon>Anguilla</taxon>
    </lineage>
</organism>
<reference evidence="1" key="2">
    <citation type="journal article" date="2015" name="Fish Shellfish Immunol.">
        <title>Early steps in the European eel (Anguilla anguilla)-Vibrio vulnificus interaction in the gills: Role of the RtxA13 toxin.</title>
        <authorList>
            <person name="Callol A."/>
            <person name="Pajuelo D."/>
            <person name="Ebbesson L."/>
            <person name="Teles M."/>
            <person name="MacKenzie S."/>
            <person name="Amaro C."/>
        </authorList>
    </citation>
    <scope>NUCLEOTIDE SEQUENCE</scope>
</reference>
<proteinExistence type="predicted"/>
<protein>
    <submittedName>
        <fullName evidence="1">Uncharacterized protein</fullName>
    </submittedName>
</protein>
<sequence length="19" mass="2133">MQNRSVKNPHDSVACRGSF</sequence>
<name>A0A0E9QE07_ANGAN</name>
<evidence type="ECO:0000313" key="1">
    <source>
        <dbReference type="EMBL" id="JAH14328.1"/>
    </source>
</evidence>